<accession>A0ABS3LB42</accession>
<dbReference type="InterPro" id="IPR014942">
    <property type="entry name" value="AbiEii"/>
</dbReference>
<evidence type="ECO:0000313" key="1">
    <source>
        <dbReference type="EMBL" id="MBO1306860.1"/>
    </source>
</evidence>
<keyword evidence="1" id="KW-0808">Transferase</keyword>
<keyword evidence="2" id="KW-1185">Reference proteome</keyword>
<dbReference type="GO" id="GO:0016740">
    <property type="term" value="F:transferase activity"/>
    <property type="evidence" value="ECO:0007669"/>
    <property type="project" value="UniProtKB-KW"/>
</dbReference>
<evidence type="ECO:0000313" key="2">
    <source>
        <dbReference type="Proteomes" id="UP000664601"/>
    </source>
</evidence>
<dbReference type="EMBL" id="JAFREM010000018">
    <property type="protein sequence ID" value="MBO1306860.1"/>
    <property type="molecule type" value="Genomic_DNA"/>
</dbReference>
<proteinExistence type="predicted"/>
<reference evidence="1 2" key="1">
    <citation type="submission" date="2021-03" db="EMBL/GenBank/DDBJ databases">
        <title>Enterococcal diversity collection.</title>
        <authorList>
            <person name="Gilmore M.S."/>
            <person name="Schwartzman J."/>
            <person name="Van Tyne D."/>
            <person name="Martin M."/>
            <person name="Earl A.M."/>
            <person name="Manson A.L."/>
            <person name="Straub T."/>
            <person name="Salamzade R."/>
            <person name="Saavedra J."/>
            <person name="Lebreton F."/>
            <person name="Prichula J."/>
            <person name="Schaufler K."/>
            <person name="Gaca A."/>
            <person name="Sgardioli B."/>
            <person name="Wagenaar J."/>
            <person name="Strong T."/>
        </authorList>
    </citation>
    <scope>NUCLEOTIDE SEQUENCE [LARGE SCALE GENOMIC DNA]</scope>
    <source>
        <strain evidence="1 2">669A</strain>
    </source>
</reference>
<gene>
    <name evidence="1" type="ORF">JZO70_11850</name>
</gene>
<dbReference type="Proteomes" id="UP000664601">
    <property type="component" value="Unassembled WGS sequence"/>
</dbReference>
<organism evidence="1 2">
    <name type="scientific">Candidatus Enterococcus moelleringii</name>
    <dbReference type="NCBI Taxonomy" id="2815325"/>
    <lineage>
        <taxon>Bacteria</taxon>
        <taxon>Bacillati</taxon>
        <taxon>Bacillota</taxon>
        <taxon>Bacilli</taxon>
        <taxon>Lactobacillales</taxon>
        <taxon>Enterococcaceae</taxon>
        <taxon>Enterococcus</taxon>
    </lineage>
</organism>
<dbReference type="RefSeq" id="WP_207673781.1">
    <property type="nucleotide sequence ID" value="NZ_JAFREM010000018.1"/>
</dbReference>
<protein>
    <submittedName>
        <fullName evidence="1">Nucleotidyl transferase AbiEii/AbiGii toxin family protein</fullName>
    </submittedName>
</protein>
<name>A0ABS3LB42_9ENTE</name>
<comment type="caution">
    <text evidence="1">The sequence shown here is derived from an EMBL/GenBank/DDBJ whole genome shotgun (WGS) entry which is preliminary data.</text>
</comment>
<dbReference type="Gene3D" id="3.10.450.620">
    <property type="entry name" value="JHP933, nucleotidyltransferase-like core domain"/>
    <property type="match status" value="1"/>
</dbReference>
<sequence>MIEFSKQSERTRRDAFVAVGQKLGLSEAIVEKDFYVVLMLDLLFHHSSFHDHFAFKGGTSLSKSYGIIERFSEDIDVVMDWRLLGLTDDEVWQERSNTQQDKFNRKINVQAGVWIEEFLLPDFIETLERLGLDKFRVYLRQEDRETIIIEYPRSFELATILPEIRLEIGPLAAWTPSEIKPIQSYVAEAIPHVFQESMTNIPTVEAKRTFWEKLTILHKEANRRNNHSARRISRHYYDVYMLGHSSVKEEAFEDLSLLDRVVEFKRKFYLDNSAKYEDATTKKIKLIPKESLVGQLQQDYQDMFPMFFETPPEFTQVMRYLEELEQEIHGLN</sequence>
<dbReference type="Pfam" id="PF08843">
    <property type="entry name" value="AbiEii"/>
    <property type="match status" value="1"/>
</dbReference>